<name>A0A1G8PQ29_9CLOT</name>
<reference evidence="10 11" key="1">
    <citation type="submission" date="2016-10" db="EMBL/GenBank/DDBJ databases">
        <authorList>
            <person name="de Groot N.N."/>
        </authorList>
    </citation>
    <scope>NUCLEOTIDE SEQUENCE [LARGE SCALE GENOMIC DNA]</scope>
    <source>
        <strain evidence="10 11">CGMCC 1.5058</strain>
    </source>
</reference>
<dbReference type="InterPro" id="IPR037056">
    <property type="entry name" value="RNase_H1_N_sf"/>
</dbReference>
<evidence type="ECO:0000256" key="5">
    <source>
        <dbReference type="ARBA" id="ARBA00022723"/>
    </source>
</evidence>
<evidence type="ECO:0000313" key="10">
    <source>
        <dbReference type="EMBL" id="SDI94448.1"/>
    </source>
</evidence>
<gene>
    <name evidence="10" type="ORF">SAMN05421804_105168</name>
</gene>
<feature type="compositionally biased region" description="Basic and acidic residues" evidence="8">
    <location>
        <begin position="54"/>
        <end position="73"/>
    </location>
</feature>
<dbReference type="CDD" id="cd09277">
    <property type="entry name" value="RNase_HI_bacteria_like"/>
    <property type="match status" value="1"/>
</dbReference>
<accession>A0A1G8PQ29</accession>
<dbReference type="PANTHER" id="PTHR10642">
    <property type="entry name" value="RIBONUCLEASE H1"/>
    <property type="match status" value="1"/>
</dbReference>
<dbReference type="SUPFAM" id="SSF53098">
    <property type="entry name" value="Ribonuclease H-like"/>
    <property type="match status" value="1"/>
</dbReference>
<dbReference type="PROSITE" id="PS50879">
    <property type="entry name" value="RNASE_H_1"/>
    <property type="match status" value="1"/>
</dbReference>
<sequence length="219" mass="24781">MAKYYAVINGHSIKEGILTSWDACKKEVTGAKGVIYKSFPTQEEAREFLRLHGKDVPSKETKSNKEKNQEKPAEVSAEISSISEATIYVDGSYELSTGRYAYGMVVVEHGEEVASFKEARQGEYSAMRNVAGEVLGAMKAMTYAKEQGYQKLTLYFDYQGIESWALGTWKRNNTLTQGYHEFYQNMKKDITIKFMKVKGHSGDRFNDRADELSKSAFHS</sequence>
<dbReference type="Proteomes" id="UP000183255">
    <property type="component" value="Unassembled WGS sequence"/>
</dbReference>
<evidence type="ECO:0000256" key="6">
    <source>
        <dbReference type="ARBA" id="ARBA00022759"/>
    </source>
</evidence>
<dbReference type="PANTHER" id="PTHR10642:SF26">
    <property type="entry name" value="RIBONUCLEASE H1"/>
    <property type="match status" value="1"/>
</dbReference>
<dbReference type="GO" id="GO:0046872">
    <property type="term" value="F:metal ion binding"/>
    <property type="evidence" value="ECO:0007669"/>
    <property type="project" value="UniProtKB-KW"/>
</dbReference>
<evidence type="ECO:0000256" key="8">
    <source>
        <dbReference type="SAM" id="MobiDB-lite"/>
    </source>
</evidence>
<comment type="similarity">
    <text evidence="2">Belongs to the RNase H family.</text>
</comment>
<protein>
    <recommendedName>
        <fullName evidence="3">ribonuclease H</fullName>
        <ecNumber evidence="3">3.1.26.4</ecNumber>
    </recommendedName>
</protein>
<dbReference type="Gene3D" id="3.30.420.10">
    <property type="entry name" value="Ribonuclease H-like superfamily/Ribonuclease H"/>
    <property type="match status" value="1"/>
</dbReference>
<dbReference type="Pfam" id="PF00075">
    <property type="entry name" value="RNase_H"/>
    <property type="match status" value="1"/>
</dbReference>
<dbReference type="InterPro" id="IPR011320">
    <property type="entry name" value="RNase_H1_N"/>
</dbReference>
<evidence type="ECO:0000256" key="3">
    <source>
        <dbReference type="ARBA" id="ARBA00012180"/>
    </source>
</evidence>
<evidence type="ECO:0000259" key="9">
    <source>
        <dbReference type="PROSITE" id="PS50879"/>
    </source>
</evidence>
<dbReference type="SUPFAM" id="SSF55658">
    <property type="entry name" value="L9 N-domain-like"/>
    <property type="match status" value="1"/>
</dbReference>
<dbReference type="AlphaFoldDB" id="A0A1G8PQ29"/>
<keyword evidence="6" id="KW-0255">Endonuclease</keyword>
<dbReference type="InterPro" id="IPR012337">
    <property type="entry name" value="RNaseH-like_sf"/>
</dbReference>
<keyword evidence="5" id="KW-0479">Metal-binding</keyword>
<evidence type="ECO:0000256" key="7">
    <source>
        <dbReference type="ARBA" id="ARBA00022801"/>
    </source>
</evidence>
<evidence type="ECO:0000256" key="1">
    <source>
        <dbReference type="ARBA" id="ARBA00000077"/>
    </source>
</evidence>
<dbReference type="GO" id="GO:0003676">
    <property type="term" value="F:nucleic acid binding"/>
    <property type="evidence" value="ECO:0007669"/>
    <property type="project" value="InterPro"/>
</dbReference>
<dbReference type="Gene3D" id="3.40.970.10">
    <property type="entry name" value="Ribonuclease H1, N-terminal domain"/>
    <property type="match status" value="1"/>
</dbReference>
<dbReference type="RefSeq" id="WP_031576442.1">
    <property type="nucleotide sequence ID" value="NZ_FNDZ01000005.1"/>
</dbReference>
<proteinExistence type="inferred from homology"/>
<organism evidence="10 11">
    <name type="scientific">Proteiniclasticum ruminis</name>
    <dbReference type="NCBI Taxonomy" id="398199"/>
    <lineage>
        <taxon>Bacteria</taxon>
        <taxon>Bacillati</taxon>
        <taxon>Bacillota</taxon>
        <taxon>Clostridia</taxon>
        <taxon>Eubacteriales</taxon>
        <taxon>Clostridiaceae</taxon>
        <taxon>Proteiniclasticum</taxon>
    </lineage>
</organism>
<dbReference type="InterPro" id="IPR050092">
    <property type="entry name" value="RNase_H"/>
</dbReference>
<dbReference type="InterPro" id="IPR009027">
    <property type="entry name" value="Ribosomal_bL9/RNase_H1_N"/>
</dbReference>
<keyword evidence="7" id="KW-0378">Hydrolase</keyword>
<feature type="domain" description="RNase H type-1" evidence="9">
    <location>
        <begin position="81"/>
        <end position="218"/>
    </location>
</feature>
<feature type="region of interest" description="Disordered" evidence="8">
    <location>
        <begin position="54"/>
        <end position="75"/>
    </location>
</feature>
<dbReference type="Pfam" id="PF01693">
    <property type="entry name" value="Cauli_VI"/>
    <property type="match status" value="1"/>
</dbReference>
<dbReference type="InterPro" id="IPR002156">
    <property type="entry name" value="RNaseH_domain"/>
</dbReference>
<evidence type="ECO:0000256" key="2">
    <source>
        <dbReference type="ARBA" id="ARBA00005300"/>
    </source>
</evidence>
<keyword evidence="4" id="KW-0540">Nuclease</keyword>
<dbReference type="EC" id="3.1.26.4" evidence="3"/>
<dbReference type="GO" id="GO:0043137">
    <property type="term" value="P:DNA replication, removal of RNA primer"/>
    <property type="evidence" value="ECO:0007669"/>
    <property type="project" value="TreeGrafter"/>
</dbReference>
<comment type="catalytic activity">
    <reaction evidence="1">
        <text>Endonucleolytic cleavage to 5'-phosphomonoester.</text>
        <dbReference type="EC" id="3.1.26.4"/>
    </reaction>
</comment>
<dbReference type="GO" id="GO:0004523">
    <property type="term" value="F:RNA-DNA hybrid ribonuclease activity"/>
    <property type="evidence" value="ECO:0007669"/>
    <property type="project" value="UniProtKB-EC"/>
</dbReference>
<evidence type="ECO:0000256" key="4">
    <source>
        <dbReference type="ARBA" id="ARBA00022722"/>
    </source>
</evidence>
<dbReference type="InterPro" id="IPR036397">
    <property type="entry name" value="RNaseH_sf"/>
</dbReference>
<evidence type="ECO:0000313" key="11">
    <source>
        <dbReference type="Proteomes" id="UP000183255"/>
    </source>
</evidence>
<dbReference type="EMBL" id="FNDZ01000005">
    <property type="protein sequence ID" value="SDI94448.1"/>
    <property type="molecule type" value="Genomic_DNA"/>
</dbReference>